<evidence type="ECO:0000313" key="1">
    <source>
        <dbReference type="EMBL" id="MFC5580958.1"/>
    </source>
</evidence>
<accession>A0ABW0SVU3</accession>
<gene>
    <name evidence="1" type="ORF">ACFPPB_07515</name>
</gene>
<sequence length="66" mass="7505">MSDIWAICKQRFIKGLREGFYEFFAPGIAAVRCGKIIAHVYLEQLDRAMAEAREKASNTKRVGGRE</sequence>
<dbReference type="Proteomes" id="UP001596111">
    <property type="component" value="Unassembled WGS sequence"/>
</dbReference>
<protein>
    <submittedName>
        <fullName evidence="1">Uncharacterized protein</fullName>
    </submittedName>
</protein>
<reference evidence="2" key="1">
    <citation type="journal article" date="2019" name="Int. J. Syst. Evol. Microbiol.">
        <title>The Global Catalogue of Microorganisms (GCM) 10K type strain sequencing project: providing services to taxonomists for standard genome sequencing and annotation.</title>
        <authorList>
            <consortium name="The Broad Institute Genomics Platform"/>
            <consortium name="The Broad Institute Genome Sequencing Center for Infectious Disease"/>
            <person name="Wu L."/>
            <person name="Ma J."/>
        </authorList>
    </citation>
    <scope>NUCLEOTIDE SEQUENCE [LARGE SCALE GENOMIC DNA]</scope>
    <source>
        <strain evidence="2">CGMCC 1.13587</strain>
    </source>
</reference>
<organism evidence="1 2">
    <name type="scientific">Rhodanobacter terrae</name>
    <dbReference type="NCBI Taxonomy" id="418647"/>
    <lineage>
        <taxon>Bacteria</taxon>
        <taxon>Pseudomonadati</taxon>
        <taxon>Pseudomonadota</taxon>
        <taxon>Gammaproteobacteria</taxon>
        <taxon>Lysobacterales</taxon>
        <taxon>Rhodanobacteraceae</taxon>
        <taxon>Rhodanobacter</taxon>
    </lineage>
</organism>
<proteinExistence type="predicted"/>
<evidence type="ECO:0000313" key="2">
    <source>
        <dbReference type="Proteomes" id="UP001596111"/>
    </source>
</evidence>
<dbReference type="EMBL" id="JBHSNG010000005">
    <property type="protein sequence ID" value="MFC5580958.1"/>
    <property type="molecule type" value="Genomic_DNA"/>
</dbReference>
<keyword evidence="2" id="KW-1185">Reference proteome</keyword>
<name>A0ABW0SVU3_9GAMM</name>
<comment type="caution">
    <text evidence="1">The sequence shown here is derived from an EMBL/GenBank/DDBJ whole genome shotgun (WGS) entry which is preliminary data.</text>
</comment>
<dbReference type="RefSeq" id="WP_377325926.1">
    <property type="nucleotide sequence ID" value="NZ_JBHSNG010000005.1"/>
</dbReference>